<feature type="transmembrane region" description="Helical" evidence="6">
    <location>
        <begin position="80"/>
        <end position="99"/>
    </location>
</feature>
<keyword evidence="3 6" id="KW-0812">Transmembrane</keyword>
<organism evidence="7 8">
    <name type="scientific">Actinoallomurus iriomotensis</name>
    <dbReference type="NCBI Taxonomy" id="478107"/>
    <lineage>
        <taxon>Bacteria</taxon>
        <taxon>Bacillati</taxon>
        <taxon>Actinomycetota</taxon>
        <taxon>Actinomycetes</taxon>
        <taxon>Streptosporangiales</taxon>
        <taxon>Thermomonosporaceae</taxon>
        <taxon>Actinoallomurus</taxon>
    </lineage>
</organism>
<comment type="subcellular location">
    <subcellularLocation>
        <location evidence="6">Cell membrane</location>
        <topology evidence="6">Multi-pass membrane protein</topology>
    </subcellularLocation>
    <subcellularLocation>
        <location evidence="1">Membrane</location>
        <topology evidence="1">Multi-pass membrane protein</topology>
    </subcellularLocation>
</comment>
<keyword evidence="4 6" id="KW-1133">Transmembrane helix</keyword>
<comment type="caution">
    <text evidence="7">The sequence shown here is derived from an EMBL/GenBank/DDBJ whole genome shotgun (WGS) entry which is preliminary data.</text>
</comment>
<dbReference type="Proteomes" id="UP001165135">
    <property type="component" value="Unassembled WGS sequence"/>
</dbReference>
<feature type="transmembrane region" description="Helical" evidence="6">
    <location>
        <begin position="234"/>
        <end position="253"/>
    </location>
</feature>
<name>A0A9W6RR33_9ACTN</name>
<evidence type="ECO:0000256" key="4">
    <source>
        <dbReference type="ARBA" id="ARBA00022989"/>
    </source>
</evidence>
<evidence type="ECO:0000256" key="3">
    <source>
        <dbReference type="ARBA" id="ARBA00022692"/>
    </source>
</evidence>
<dbReference type="PANTHER" id="PTHR43701">
    <property type="entry name" value="MEMBRANE TRANSPORTER PROTEIN MJ0441-RELATED"/>
    <property type="match status" value="1"/>
</dbReference>
<sequence>MSGLEAPTLIALAVLGLAAGVGITAIGPGGVLATIGLFALTALTPAQVAGTAIVTHVATGALATAAYTRSGHLRDPHTRRTALTLAAAAVAGTPLGVLINSVVSGRAFGIVLGVFSAGIAALVWYRDRRPRPDPAGHHLRTEVVAAVGFGVAAASGLVGVGGPLLAVPLLVTLGAPVLSALAAAQVQSVVIAGVGTLGYLTAGAIDWPLAALVGVPELAGVLLGWVIARRLPAPTLKYALIVSLVGLAPYLALHG</sequence>
<dbReference type="PANTHER" id="PTHR43701:SF2">
    <property type="entry name" value="MEMBRANE TRANSPORTER PROTEIN YJNA-RELATED"/>
    <property type="match status" value="1"/>
</dbReference>
<proteinExistence type="inferred from homology"/>
<dbReference type="GO" id="GO:0005886">
    <property type="term" value="C:plasma membrane"/>
    <property type="evidence" value="ECO:0007669"/>
    <property type="project" value="UniProtKB-SubCell"/>
</dbReference>
<feature type="transmembrane region" description="Helical" evidence="6">
    <location>
        <begin position="207"/>
        <end position="228"/>
    </location>
</feature>
<evidence type="ECO:0000256" key="5">
    <source>
        <dbReference type="ARBA" id="ARBA00023136"/>
    </source>
</evidence>
<evidence type="ECO:0000256" key="1">
    <source>
        <dbReference type="ARBA" id="ARBA00004141"/>
    </source>
</evidence>
<feature type="transmembrane region" description="Helical" evidence="6">
    <location>
        <begin position="46"/>
        <end position="68"/>
    </location>
</feature>
<dbReference type="RefSeq" id="WP_285633019.1">
    <property type="nucleotide sequence ID" value="NZ_BSTJ01000014.1"/>
</dbReference>
<feature type="transmembrane region" description="Helical" evidence="6">
    <location>
        <begin position="105"/>
        <end position="125"/>
    </location>
</feature>
<dbReference type="InterPro" id="IPR051598">
    <property type="entry name" value="TSUP/Inactive_protease-like"/>
</dbReference>
<keyword evidence="6" id="KW-1003">Cell membrane</keyword>
<evidence type="ECO:0000313" key="7">
    <source>
        <dbReference type="EMBL" id="GLY80284.1"/>
    </source>
</evidence>
<dbReference type="Pfam" id="PF01925">
    <property type="entry name" value="TauE"/>
    <property type="match status" value="1"/>
</dbReference>
<accession>A0A9W6RR33</accession>
<feature type="transmembrane region" description="Helical" evidence="6">
    <location>
        <begin position="146"/>
        <end position="171"/>
    </location>
</feature>
<dbReference type="InterPro" id="IPR002781">
    <property type="entry name" value="TM_pro_TauE-like"/>
</dbReference>
<reference evidence="7" key="1">
    <citation type="submission" date="2023-03" db="EMBL/GenBank/DDBJ databases">
        <title>Actinoallomurus iriomotensis NBRC 103681.</title>
        <authorList>
            <person name="Ichikawa N."/>
            <person name="Sato H."/>
            <person name="Tonouchi N."/>
        </authorList>
    </citation>
    <scope>NUCLEOTIDE SEQUENCE</scope>
    <source>
        <strain evidence="7">NBRC 103681</strain>
    </source>
</reference>
<feature type="transmembrane region" description="Helical" evidence="6">
    <location>
        <begin position="12"/>
        <end position="40"/>
    </location>
</feature>
<evidence type="ECO:0000256" key="6">
    <source>
        <dbReference type="RuleBase" id="RU363041"/>
    </source>
</evidence>
<protein>
    <recommendedName>
        <fullName evidence="6">Probable membrane transporter protein</fullName>
    </recommendedName>
</protein>
<evidence type="ECO:0000256" key="2">
    <source>
        <dbReference type="ARBA" id="ARBA00009142"/>
    </source>
</evidence>
<dbReference type="AlphaFoldDB" id="A0A9W6RR33"/>
<keyword evidence="5 6" id="KW-0472">Membrane</keyword>
<evidence type="ECO:0000313" key="8">
    <source>
        <dbReference type="Proteomes" id="UP001165135"/>
    </source>
</evidence>
<gene>
    <name evidence="7" type="ORF">Airi01_085510</name>
</gene>
<comment type="similarity">
    <text evidence="2 6">Belongs to the 4-toluene sulfonate uptake permease (TSUP) (TC 2.A.102) family.</text>
</comment>
<dbReference type="EMBL" id="BSTJ01000014">
    <property type="protein sequence ID" value="GLY80284.1"/>
    <property type="molecule type" value="Genomic_DNA"/>
</dbReference>